<evidence type="ECO:0000313" key="1">
    <source>
        <dbReference type="EMBL" id="AWB92365.1"/>
    </source>
</evidence>
<dbReference type="GO" id="GO:0016491">
    <property type="term" value="F:oxidoreductase activity"/>
    <property type="evidence" value="ECO:0007669"/>
    <property type="project" value="InterPro"/>
</dbReference>
<sequence>MQYRRVGRSGLTVSRLALGTMNWGATVDAYEAQDQLTAFLDAGGTLVDTAPIYGDGACEELLGTLISKNGARDSVVLAGKAGFVRRGGETVRDGSRGTLLDQLDLSLRQLGTDHLDLWQIHTPDPNVPLEETLGALEHAVRTGRTRYVGISNFTGWQTALAQTWLAGRADTIPLVSTQVEYSLVNRDPEDEVVPAAQHLGMGVLAWSPLGRGVLSGKYRGGIPADSRAADPGWETFVGQYLTPGKSGVVEALARASEGLGVTIAHVALAWLLERPQVAAAIVGARTASQLQENLAVEDVELPAEIHQALDDVSEAAR</sequence>
<accession>A0A5F2EWS1</accession>
<dbReference type="Proteomes" id="UP000244384">
    <property type="component" value="Chromosome"/>
</dbReference>
<dbReference type="PANTHER" id="PTHR43364">
    <property type="entry name" value="NADH-SPECIFIC METHYLGLYOXAL REDUCTASE-RELATED"/>
    <property type="match status" value="1"/>
</dbReference>
<dbReference type="PROSITE" id="PS00062">
    <property type="entry name" value="ALDOKETO_REDUCTASE_2"/>
    <property type="match status" value="1"/>
</dbReference>
<dbReference type="OrthoDB" id="3664926at2"/>
<dbReference type="SUPFAM" id="SSF51430">
    <property type="entry name" value="NAD(P)-linked oxidoreductase"/>
    <property type="match status" value="1"/>
</dbReference>
<dbReference type="InterPro" id="IPR020471">
    <property type="entry name" value="AKR"/>
</dbReference>
<dbReference type="AlphaFoldDB" id="A0A2S0WM20"/>
<dbReference type="PANTHER" id="PTHR43364:SF18">
    <property type="entry name" value="OXIDOREDUCTASE"/>
    <property type="match status" value="1"/>
</dbReference>
<protein>
    <submittedName>
        <fullName evidence="1">Aldo/keto reductase</fullName>
    </submittedName>
</protein>
<proteinExistence type="predicted"/>
<evidence type="ECO:0000313" key="2">
    <source>
        <dbReference type="Proteomes" id="UP000244384"/>
    </source>
</evidence>
<organism evidence="1 2">
    <name type="scientific">Aeromicrobium chenweiae</name>
    <dbReference type="NCBI Taxonomy" id="2079793"/>
    <lineage>
        <taxon>Bacteria</taxon>
        <taxon>Bacillati</taxon>
        <taxon>Actinomycetota</taxon>
        <taxon>Actinomycetes</taxon>
        <taxon>Propionibacteriales</taxon>
        <taxon>Nocardioidaceae</taxon>
        <taxon>Aeromicrobium</taxon>
    </lineage>
</organism>
<dbReference type="InterPro" id="IPR018170">
    <property type="entry name" value="Aldo/ket_reductase_CS"/>
</dbReference>
<dbReference type="InterPro" id="IPR036812">
    <property type="entry name" value="NAD(P)_OxRdtase_dom_sf"/>
</dbReference>
<dbReference type="InterPro" id="IPR050523">
    <property type="entry name" value="AKR_Detox_Biosynth"/>
</dbReference>
<dbReference type="Gene3D" id="3.20.20.100">
    <property type="entry name" value="NADP-dependent oxidoreductase domain"/>
    <property type="match status" value="1"/>
</dbReference>
<keyword evidence="2" id="KW-1185">Reference proteome</keyword>
<reference evidence="2" key="1">
    <citation type="submission" date="2018-01" db="EMBL/GenBank/DDBJ databases">
        <authorList>
            <person name="Li J."/>
        </authorList>
    </citation>
    <scope>NUCLEOTIDE SEQUENCE [LARGE SCALE GENOMIC DNA]</scope>
    <source>
        <strain evidence="2">592</strain>
    </source>
</reference>
<dbReference type="PRINTS" id="PR00069">
    <property type="entry name" value="ALDKETRDTASE"/>
</dbReference>
<accession>A0A2S0WM20</accession>
<dbReference type="KEGG" id="aez:C3E78_09215"/>
<dbReference type="EMBL" id="CP026952">
    <property type="protein sequence ID" value="AWB92365.1"/>
    <property type="molecule type" value="Genomic_DNA"/>
</dbReference>
<gene>
    <name evidence="1" type="ORF">C3E78_09215</name>
</gene>
<dbReference type="InterPro" id="IPR023210">
    <property type="entry name" value="NADP_OxRdtase_dom"/>
</dbReference>
<name>A0A2S0WM20_9ACTN</name>
<dbReference type="GO" id="GO:0005829">
    <property type="term" value="C:cytosol"/>
    <property type="evidence" value="ECO:0007669"/>
    <property type="project" value="TreeGrafter"/>
</dbReference>
<dbReference type="Pfam" id="PF00248">
    <property type="entry name" value="Aldo_ket_red"/>
    <property type="match status" value="1"/>
</dbReference>
<dbReference type="RefSeq" id="WP_108578010.1">
    <property type="nucleotide sequence ID" value="NZ_CP026952.1"/>
</dbReference>